<keyword evidence="1" id="KW-0812">Transmembrane</keyword>
<evidence type="ECO:0000313" key="3">
    <source>
        <dbReference type="Proteomes" id="UP000320876"/>
    </source>
</evidence>
<name>A0A542CUL0_AMYCI</name>
<gene>
    <name evidence="2" type="ORF">FB471_6678</name>
</gene>
<evidence type="ECO:0000256" key="1">
    <source>
        <dbReference type="SAM" id="Phobius"/>
    </source>
</evidence>
<reference evidence="2 3" key="1">
    <citation type="submission" date="2019-06" db="EMBL/GenBank/DDBJ databases">
        <title>Sequencing the genomes of 1000 actinobacteria strains.</title>
        <authorList>
            <person name="Klenk H.-P."/>
        </authorList>
    </citation>
    <scope>NUCLEOTIDE SEQUENCE [LARGE SCALE GENOMIC DNA]</scope>
    <source>
        <strain evidence="2 3">DSM 45679</strain>
    </source>
</reference>
<sequence length="76" mass="8019">MRKGLQVLGLYLVLAGISGTIDYLAGQPLLGAVLNVFNRFVIPRIDLLAGYEIYANLSLAVFGAAVLAAAVRVRGT</sequence>
<accession>A0A542CUL0</accession>
<protein>
    <submittedName>
        <fullName evidence="2">Uncharacterized protein</fullName>
    </submittedName>
</protein>
<keyword evidence="1" id="KW-0472">Membrane</keyword>
<dbReference type="AlphaFoldDB" id="A0A542CUL0"/>
<dbReference type="RefSeq" id="WP_142003732.1">
    <property type="nucleotide sequence ID" value="NZ_VFML01000002.1"/>
</dbReference>
<proteinExistence type="predicted"/>
<comment type="caution">
    <text evidence="2">The sequence shown here is derived from an EMBL/GenBank/DDBJ whole genome shotgun (WGS) entry which is preliminary data.</text>
</comment>
<feature type="transmembrane region" description="Helical" evidence="1">
    <location>
        <begin position="53"/>
        <end position="73"/>
    </location>
</feature>
<keyword evidence="1" id="KW-1133">Transmembrane helix</keyword>
<keyword evidence="3" id="KW-1185">Reference proteome</keyword>
<dbReference type="Proteomes" id="UP000320876">
    <property type="component" value="Unassembled WGS sequence"/>
</dbReference>
<organism evidence="2 3">
    <name type="scientific">Amycolatopsis cihanbeyliensis</name>
    <dbReference type="NCBI Taxonomy" id="1128664"/>
    <lineage>
        <taxon>Bacteria</taxon>
        <taxon>Bacillati</taxon>
        <taxon>Actinomycetota</taxon>
        <taxon>Actinomycetes</taxon>
        <taxon>Pseudonocardiales</taxon>
        <taxon>Pseudonocardiaceae</taxon>
        <taxon>Amycolatopsis</taxon>
    </lineage>
</organism>
<evidence type="ECO:0000313" key="2">
    <source>
        <dbReference type="EMBL" id="TQI94512.1"/>
    </source>
</evidence>
<dbReference type="EMBL" id="VFML01000002">
    <property type="protein sequence ID" value="TQI94512.1"/>
    <property type="molecule type" value="Genomic_DNA"/>
</dbReference>
<dbReference type="OrthoDB" id="3637911at2"/>